<reference evidence="2" key="1">
    <citation type="journal article" date="2015" name="Nat. Genet.">
        <title>The genome and transcriptome of the zoonotic hookworm Ancylostoma ceylanicum identify infection-specific gene families.</title>
        <authorList>
            <person name="Schwarz E.M."/>
            <person name="Hu Y."/>
            <person name="Antoshechkin I."/>
            <person name="Miller M.M."/>
            <person name="Sternberg P.W."/>
            <person name="Aroian R.V."/>
        </authorList>
    </citation>
    <scope>NUCLEOTIDE SEQUENCE</scope>
    <source>
        <strain evidence="2">HY135</strain>
    </source>
</reference>
<name>A0A016VLX5_9BILA</name>
<evidence type="ECO:0000313" key="1">
    <source>
        <dbReference type="EMBL" id="EYC27773.1"/>
    </source>
</evidence>
<organism evidence="1 2">
    <name type="scientific">Ancylostoma ceylanicum</name>
    <dbReference type="NCBI Taxonomy" id="53326"/>
    <lineage>
        <taxon>Eukaryota</taxon>
        <taxon>Metazoa</taxon>
        <taxon>Ecdysozoa</taxon>
        <taxon>Nematoda</taxon>
        <taxon>Chromadorea</taxon>
        <taxon>Rhabditida</taxon>
        <taxon>Rhabditina</taxon>
        <taxon>Rhabditomorpha</taxon>
        <taxon>Strongyloidea</taxon>
        <taxon>Ancylostomatidae</taxon>
        <taxon>Ancylostomatinae</taxon>
        <taxon>Ancylostoma</taxon>
    </lineage>
</organism>
<dbReference type="Proteomes" id="UP000024635">
    <property type="component" value="Unassembled WGS sequence"/>
</dbReference>
<sequence length="264" mass="27970">MSAEEPPEQQYSSSVGVDENGDVVYHHSGGVQMFGQEPQLIRMEDGRIVQMVEHEPGQEVQYEEKTFALISVILFTPQTETNIATVDWQGDRTIPPGTITPIPCDEFPCPTGFYCSEGQEQCFVPGDCIVTPTECVPDGQTRPSEGSTTPPGTATDCVSHPCPDGFVCSDGEVVCSGYDDCTTGPPQCTPVDTDATAGPGTTPSTSCSTYTCNPDEVCTMAVGTPKCIPANMTCGENEEVNPCGDLCDLLCADLTGIVGALWSN</sequence>
<gene>
    <name evidence="1" type="primary">Acey_s0008.g175</name>
    <name evidence="1" type="ORF">Y032_0008g175</name>
</gene>
<comment type="caution">
    <text evidence="1">The sequence shown here is derived from an EMBL/GenBank/DDBJ whole genome shotgun (WGS) entry which is preliminary data.</text>
</comment>
<dbReference type="OrthoDB" id="10473167at2759"/>
<dbReference type="EMBL" id="JARK01001344">
    <property type="protein sequence ID" value="EYC27773.1"/>
    <property type="molecule type" value="Genomic_DNA"/>
</dbReference>
<proteinExistence type="predicted"/>
<protein>
    <submittedName>
        <fullName evidence="1">Uncharacterized protein</fullName>
    </submittedName>
</protein>
<accession>A0A016VLX5</accession>
<keyword evidence="2" id="KW-1185">Reference proteome</keyword>
<dbReference type="AlphaFoldDB" id="A0A016VLX5"/>
<evidence type="ECO:0000313" key="2">
    <source>
        <dbReference type="Proteomes" id="UP000024635"/>
    </source>
</evidence>